<evidence type="ECO:0000313" key="3">
    <source>
        <dbReference type="EMBL" id="ANB12935.1"/>
    </source>
</evidence>
<dbReference type="AlphaFoldDB" id="A0A167DHU9"/>
<evidence type="ECO:0000256" key="1">
    <source>
        <dbReference type="SAM" id="MobiDB-lite"/>
    </source>
</evidence>
<dbReference type="GO" id="GO:0005737">
    <property type="term" value="C:cytoplasm"/>
    <property type="evidence" value="ECO:0007669"/>
    <property type="project" value="TreeGrafter"/>
</dbReference>
<dbReference type="Gene3D" id="1.20.1270.350">
    <property type="entry name" value="Dedicator of cytokinesis N-terminal subdomain"/>
    <property type="match status" value="1"/>
</dbReference>
<accession>A0A167DHU9</accession>
<dbReference type="InterPro" id="IPR032376">
    <property type="entry name" value="DOCK_N"/>
</dbReference>
<feature type="domain" description="Dedicator of cytokinesis N-terminal" evidence="2">
    <location>
        <begin position="185"/>
        <end position="403"/>
    </location>
</feature>
<dbReference type="InterPro" id="IPR026791">
    <property type="entry name" value="DOCK"/>
</dbReference>
<dbReference type="Pfam" id="PF16172">
    <property type="entry name" value="DOCK_N"/>
    <property type="match status" value="1"/>
</dbReference>
<dbReference type="GO" id="GO:0005085">
    <property type="term" value="F:guanyl-nucleotide exchange factor activity"/>
    <property type="evidence" value="ECO:0007669"/>
    <property type="project" value="InterPro"/>
</dbReference>
<keyword evidence="4" id="KW-1185">Reference proteome</keyword>
<dbReference type="GeneID" id="30032991"/>
<protein>
    <submittedName>
        <fullName evidence="3">Dedicator of cytokinesis protein 4 CRK binding protein</fullName>
    </submittedName>
</protein>
<dbReference type="GO" id="GO:0005886">
    <property type="term" value="C:plasma membrane"/>
    <property type="evidence" value="ECO:0007669"/>
    <property type="project" value="TreeGrafter"/>
</dbReference>
<organism evidence="3 4">
    <name type="scientific">Sugiyamaella lignohabitans</name>
    <dbReference type="NCBI Taxonomy" id="796027"/>
    <lineage>
        <taxon>Eukaryota</taxon>
        <taxon>Fungi</taxon>
        <taxon>Dikarya</taxon>
        <taxon>Ascomycota</taxon>
        <taxon>Saccharomycotina</taxon>
        <taxon>Dipodascomycetes</taxon>
        <taxon>Dipodascales</taxon>
        <taxon>Trichomonascaceae</taxon>
        <taxon>Sugiyamaella</taxon>
    </lineage>
</organism>
<name>A0A167DHU9_9ASCO</name>
<dbReference type="Proteomes" id="UP000189580">
    <property type="component" value="Chromosome a"/>
</dbReference>
<reference evidence="3 4" key="1">
    <citation type="submission" date="2016-02" db="EMBL/GenBank/DDBJ databases">
        <title>Complete genome sequence and transcriptome regulation of the pentose utilising yeast Sugiyamaella lignohabitans.</title>
        <authorList>
            <person name="Bellasio M."/>
            <person name="Peymann A."/>
            <person name="Valli M."/>
            <person name="Sipitzky M."/>
            <person name="Graf A."/>
            <person name="Sauer M."/>
            <person name="Marx H."/>
            <person name="Mattanovich D."/>
        </authorList>
    </citation>
    <scope>NUCLEOTIDE SEQUENCE [LARGE SCALE GENOMIC DNA]</scope>
    <source>
        <strain evidence="3 4">CBS 10342</strain>
    </source>
</reference>
<sequence>MSLGSLRKTRTTNGPPPTAPISERSHSERSSPTPEAKTWIPLPQIAKGVAVGNFHPNLSQVSPLGNLDIGDLVYVFEIDPTYKWYRGYVVSLPLIQSNMLVAPGTPDLHPHKNAHSDFKRAEKENFCPEQVILGGCRPIISTSIFPAQLISIKEHYDSATVVQPKPDGTTLVCIEDEKPTPPALPHLRLEYKSLTVPSEPIVDDIISTMGELYGAYVTSTFLYNSSTMSVVSHAMERLDYIRKQMVHNVLTKSEKGTARKRAIWHMCRVSRVLKRGIVAFDWETGDVIPCLGSEIKLAQEQLLLALAPNYPIYHPQGNIRPYPQLPKYFIVNLISMSGVGSQHVLKILLYIRTKWSRITDIFEAKIDPKTPMTKLPSILFCDLPLWIAKSEAYLVAEVYYEEPLSELNLIGIPERKGLVVGVTDISRLFKIQSNSETPFTIKLYANDYNEVSTDKYNTGWGELVSKIILGFPSGV</sequence>
<dbReference type="GO" id="GO:0031267">
    <property type="term" value="F:small GTPase binding"/>
    <property type="evidence" value="ECO:0007669"/>
    <property type="project" value="TreeGrafter"/>
</dbReference>
<dbReference type="PANTHER" id="PTHR45653">
    <property type="entry name" value="DEDICATOR OF CYTOKINESIS"/>
    <property type="match status" value="1"/>
</dbReference>
<evidence type="ECO:0000313" key="4">
    <source>
        <dbReference type="Proteomes" id="UP000189580"/>
    </source>
</evidence>
<evidence type="ECO:0000259" key="2">
    <source>
        <dbReference type="Pfam" id="PF16172"/>
    </source>
</evidence>
<gene>
    <name evidence="3" type="ORF">AWJ20_1213</name>
</gene>
<feature type="region of interest" description="Disordered" evidence="1">
    <location>
        <begin position="1"/>
        <end position="38"/>
    </location>
</feature>
<dbReference type="EMBL" id="CP014501">
    <property type="protein sequence ID" value="ANB12935.1"/>
    <property type="molecule type" value="Genomic_DNA"/>
</dbReference>
<dbReference type="RefSeq" id="XP_018735412.1">
    <property type="nucleotide sequence ID" value="XM_018878072.1"/>
</dbReference>
<dbReference type="PANTHER" id="PTHR45653:SF10">
    <property type="entry name" value="MYOBLAST CITY, ISOFORM B"/>
    <property type="match status" value="1"/>
</dbReference>
<dbReference type="GO" id="GO:0007264">
    <property type="term" value="P:small GTPase-mediated signal transduction"/>
    <property type="evidence" value="ECO:0007669"/>
    <property type="project" value="InterPro"/>
</dbReference>
<dbReference type="KEGG" id="slb:AWJ20_1213"/>
<proteinExistence type="predicted"/>
<dbReference type="OrthoDB" id="18896at2759"/>
<dbReference type="InterPro" id="IPR042455">
    <property type="entry name" value="DOCK_N_sub1"/>
</dbReference>